<dbReference type="NCBIfam" id="TIGR01494">
    <property type="entry name" value="ATPase_P-type"/>
    <property type="match status" value="2"/>
</dbReference>
<feature type="transmembrane region" description="Helical" evidence="10">
    <location>
        <begin position="167"/>
        <end position="185"/>
    </location>
</feature>
<keyword evidence="10" id="KW-1003">Cell membrane</keyword>
<dbReference type="InterPro" id="IPR018303">
    <property type="entry name" value="ATPase_P-typ_P_site"/>
</dbReference>
<dbReference type="SFLD" id="SFLDF00027">
    <property type="entry name" value="p-type_atpase"/>
    <property type="match status" value="1"/>
</dbReference>
<dbReference type="CDD" id="cd02094">
    <property type="entry name" value="P-type_ATPase_Cu-like"/>
    <property type="match status" value="1"/>
</dbReference>
<dbReference type="Pfam" id="PF00122">
    <property type="entry name" value="E1-E2_ATPase"/>
    <property type="match status" value="1"/>
</dbReference>
<dbReference type="InterPro" id="IPR044492">
    <property type="entry name" value="P_typ_ATPase_HD_dom"/>
</dbReference>
<dbReference type="InterPro" id="IPR001757">
    <property type="entry name" value="P_typ_ATPase"/>
</dbReference>
<evidence type="ECO:0000256" key="4">
    <source>
        <dbReference type="ARBA" id="ARBA00022723"/>
    </source>
</evidence>
<dbReference type="CDD" id="cd00371">
    <property type="entry name" value="HMA"/>
    <property type="match status" value="1"/>
</dbReference>
<dbReference type="InterPro" id="IPR036163">
    <property type="entry name" value="HMA_dom_sf"/>
</dbReference>
<evidence type="ECO:0000256" key="1">
    <source>
        <dbReference type="ARBA" id="ARBA00004127"/>
    </source>
</evidence>
<dbReference type="PROSITE" id="PS50846">
    <property type="entry name" value="HMA_2"/>
    <property type="match status" value="1"/>
</dbReference>
<dbReference type="SFLD" id="SFLDG00002">
    <property type="entry name" value="C1.7:_P-type_atpase_like"/>
    <property type="match status" value="1"/>
</dbReference>
<dbReference type="SUPFAM" id="SSF56784">
    <property type="entry name" value="HAD-like"/>
    <property type="match status" value="1"/>
</dbReference>
<dbReference type="SUPFAM" id="SSF55008">
    <property type="entry name" value="HMA, heavy metal-associated domain"/>
    <property type="match status" value="1"/>
</dbReference>
<dbReference type="InterPro" id="IPR023298">
    <property type="entry name" value="ATPase_P-typ_TM_dom_sf"/>
</dbReference>
<feature type="transmembrane region" description="Helical" evidence="10">
    <location>
        <begin position="256"/>
        <end position="275"/>
    </location>
</feature>
<evidence type="ECO:0000259" key="11">
    <source>
        <dbReference type="PROSITE" id="PS50846"/>
    </source>
</evidence>
<dbReference type="NCBIfam" id="TIGR01511">
    <property type="entry name" value="ATPase-IB1_Cu"/>
    <property type="match status" value="1"/>
</dbReference>
<dbReference type="Gene3D" id="3.40.1110.10">
    <property type="entry name" value="Calcium-transporting ATPase, cytoplasmic domain N"/>
    <property type="match status" value="1"/>
</dbReference>
<dbReference type="Pfam" id="PF00403">
    <property type="entry name" value="HMA"/>
    <property type="match status" value="1"/>
</dbReference>
<dbReference type="InterPro" id="IPR036412">
    <property type="entry name" value="HAD-like_sf"/>
</dbReference>
<protein>
    <submittedName>
        <fullName evidence="12">Heavy metal translocating P-type ATPase</fullName>
    </submittedName>
</protein>
<accession>A0ABW5NNF1</accession>
<evidence type="ECO:0000256" key="3">
    <source>
        <dbReference type="ARBA" id="ARBA00022692"/>
    </source>
</evidence>
<dbReference type="InterPro" id="IPR059000">
    <property type="entry name" value="ATPase_P-type_domA"/>
</dbReference>
<dbReference type="Gene3D" id="3.30.70.100">
    <property type="match status" value="1"/>
</dbReference>
<reference evidence="13" key="1">
    <citation type="journal article" date="2019" name="Int. J. Syst. Evol. Microbiol.">
        <title>The Global Catalogue of Microorganisms (GCM) 10K type strain sequencing project: providing services to taxonomists for standard genome sequencing and annotation.</title>
        <authorList>
            <consortium name="The Broad Institute Genomics Platform"/>
            <consortium name="The Broad Institute Genome Sequencing Center for Infectious Disease"/>
            <person name="Wu L."/>
            <person name="Ma J."/>
        </authorList>
    </citation>
    <scope>NUCLEOTIDE SEQUENCE [LARGE SCALE GENOMIC DNA]</scope>
    <source>
        <strain evidence="13">KCTC 42248</strain>
    </source>
</reference>
<keyword evidence="6 10" id="KW-0067">ATP-binding</keyword>
<gene>
    <name evidence="12" type="ORF">ACFSQ3_12605</name>
</gene>
<dbReference type="InterPro" id="IPR008250">
    <property type="entry name" value="ATPase_P-typ_transduc_dom_A_sf"/>
</dbReference>
<organism evidence="12 13">
    <name type="scientific">Sphingobacterium corticis</name>
    <dbReference type="NCBI Taxonomy" id="1812823"/>
    <lineage>
        <taxon>Bacteria</taxon>
        <taxon>Pseudomonadati</taxon>
        <taxon>Bacteroidota</taxon>
        <taxon>Sphingobacteriia</taxon>
        <taxon>Sphingobacteriales</taxon>
        <taxon>Sphingobacteriaceae</taxon>
        <taxon>Sphingobacterium</taxon>
    </lineage>
</organism>
<evidence type="ECO:0000256" key="10">
    <source>
        <dbReference type="RuleBase" id="RU362081"/>
    </source>
</evidence>
<feature type="transmembrane region" description="Helical" evidence="10">
    <location>
        <begin position="438"/>
        <end position="461"/>
    </location>
</feature>
<keyword evidence="3 10" id="KW-0812">Transmembrane</keyword>
<feature type="transmembrane region" description="Helical" evidence="10">
    <location>
        <begin position="784"/>
        <end position="802"/>
    </location>
</feature>
<dbReference type="Pfam" id="PF00702">
    <property type="entry name" value="Hydrolase"/>
    <property type="match status" value="1"/>
</dbReference>
<dbReference type="InterPro" id="IPR023214">
    <property type="entry name" value="HAD_sf"/>
</dbReference>
<dbReference type="InterPro" id="IPR027256">
    <property type="entry name" value="P-typ_ATPase_IB"/>
</dbReference>
<dbReference type="RefSeq" id="WP_380869916.1">
    <property type="nucleotide sequence ID" value="NZ_JBHUMA010000006.1"/>
</dbReference>
<dbReference type="Gene3D" id="2.70.150.10">
    <property type="entry name" value="Calcium-transporting ATPase, cytoplasmic transduction domain A"/>
    <property type="match status" value="1"/>
</dbReference>
<keyword evidence="4 10" id="KW-0479">Metal-binding</keyword>
<proteinExistence type="inferred from homology"/>
<dbReference type="NCBIfam" id="TIGR01525">
    <property type="entry name" value="ATPase-IB_hvy"/>
    <property type="match status" value="1"/>
</dbReference>
<sequence length="814" mass="88970">MAQATTSSDTTVHLENWQSSSNAEQAFRKALQEAQLPTTFQISTSNLIINGVDKEELRKIIQLTKDLGYAPRVKKREIPVLEMSCASCAGSVQSMLSVQNGVLHASVNFANTTAQIEYLPDTVREDALRSAVQSIGFDLAIEPEESSEENKAIRQQEHYHKIKRKTILALALAAPVFVFGMFFMHAPYANWIMFAFTTPIVFWVGSDFFVHAWKQAQHRSVNMDTLVALSTGIAYLFSVFTLIFPHVWTSNGLEAHIYFEASAVIIAFVLLGKLLEERAKNRTSDAINQLIGMQPKTVIRVDQEGQQTEIEIHDVLIGDLLLVRPGEKIAVDGAVVHGSSYVDESMLSGESVPVSKSKDHKVYAGTVNQKGSFQFRAEKIGKETILAQIITLVKEAQGSRAPVQNLVDKVASIFVPIVLAIATISMIIWWFFGGDNSLTQGIMAFVTVLVIACPCALGLATPTAIMVGVGRGAQAGILIKDAESIERTKDLDVIVLDKTGTLTQGNPQVTDSWWANEDATLNDEKMETKQAVLYAMERLSEHPLASAVMEAWPQQNTLHLTNFESITGKGIVATYQEKSYAVGNQKLMLAQNAVISDEMQQRANTFTEQAKTVIWFAEDYNVLAIIAIADPIKSTTPAAIEHLHKMGIKTLMLTGDNAATAAAIARQAGIDDFESEMLPEDKTNYIKRLQAEGEVVGMVGDGINDSAALAQADVSMAMGKGSDIAMDVAKMTIISSDLMKIPVAIRLSKVTVQTIKQNLFWAFIYNIIGIPIAAGILYPSFGFLLSPMIASAAMAMSSVSVVSNSLRLKWRKLV</sequence>
<keyword evidence="7" id="KW-1278">Translocase</keyword>
<dbReference type="PROSITE" id="PS00154">
    <property type="entry name" value="ATPASE_E1_E2"/>
    <property type="match status" value="1"/>
</dbReference>
<evidence type="ECO:0000256" key="7">
    <source>
        <dbReference type="ARBA" id="ARBA00022967"/>
    </source>
</evidence>
<dbReference type="SUPFAM" id="SSF81653">
    <property type="entry name" value="Calcium ATPase, transduction domain A"/>
    <property type="match status" value="1"/>
</dbReference>
<keyword evidence="13" id="KW-1185">Reference proteome</keyword>
<dbReference type="PROSITE" id="PS01047">
    <property type="entry name" value="HMA_1"/>
    <property type="match status" value="1"/>
</dbReference>
<dbReference type="EMBL" id="JBHUMA010000006">
    <property type="protein sequence ID" value="MFD2599792.1"/>
    <property type="molecule type" value="Genomic_DNA"/>
</dbReference>
<evidence type="ECO:0000256" key="2">
    <source>
        <dbReference type="ARBA" id="ARBA00006024"/>
    </source>
</evidence>
<evidence type="ECO:0000313" key="12">
    <source>
        <dbReference type="EMBL" id="MFD2599792.1"/>
    </source>
</evidence>
<keyword evidence="9 10" id="KW-0472">Membrane</keyword>
<feature type="transmembrane region" description="Helical" evidence="10">
    <location>
        <begin position="225"/>
        <end position="244"/>
    </location>
</feature>
<dbReference type="PANTHER" id="PTHR43520">
    <property type="entry name" value="ATP7, ISOFORM B"/>
    <property type="match status" value="1"/>
</dbReference>
<feature type="transmembrane region" description="Helical" evidence="10">
    <location>
        <begin position="191"/>
        <end position="213"/>
    </location>
</feature>
<evidence type="ECO:0000256" key="9">
    <source>
        <dbReference type="ARBA" id="ARBA00023136"/>
    </source>
</evidence>
<keyword evidence="5 10" id="KW-0547">Nucleotide-binding</keyword>
<dbReference type="InterPro" id="IPR023299">
    <property type="entry name" value="ATPase_P-typ_cyto_dom_N"/>
</dbReference>
<evidence type="ECO:0000256" key="6">
    <source>
        <dbReference type="ARBA" id="ARBA00022840"/>
    </source>
</evidence>
<evidence type="ECO:0000256" key="5">
    <source>
        <dbReference type="ARBA" id="ARBA00022741"/>
    </source>
</evidence>
<keyword evidence="8 10" id="KW-1133">Transmembrane helix</keyword>
<dbReference type="Gene3D" id="3.40.50.1000">
    <property type="entry name" value="HAD superfamily/HAD-like"/>
    <property type="match status" value="1"/>
</dbReference>
<comment type="similarity">
    <text evidence="2 10">Belongs to the cation transport ATPase (P-type) (TC 3.A.3) family. Type IB subfamily.</text>
</comment>
<dbReference type="PANTHER" id="PTHR43520:SF8">
    <property type="entry name" value="P-TYPE CU(+) TRANSPORTER"/>
    <property type="match status" value="1"/>
</dbReference>
<dbReference type="PRINTS" id="PR00119">
    <property type="entry name" value="CATATPASE"/>
</dbReference>
<dbReference type="InterPro" id="IPR017969">
    <property type="entry name" value="Heavy-metal-associated_CS"/>
</dbReference>
<comment type="caution">
    <text evidence="12">The sequence shown here is derived from an EMBL/GenBank/DDBJ whole genome shotgun (WGS) entry which is preliminary data.</text>
</comment>
<feature type="domain" description="HMA" evidence="11">
    <location>
        <begin position="74"/>
        <end position="140"/>
    </location>
</feature>
<evidence type="ECO:0000313" key="13">
    <source>
        <dbReference type="Proteomes" id="UP001597393"/>
    </source>
</evidence>
<dbReference type="SFLD" id="SFLDS00003">
    <property type="entry name" value="Haloacid_Dehalogenase"/>
    <property type="match status" value="1"/>
</dbReference>
<comment type="subcellular location">
    <subcellularLocation>
        <location evidence="10">Cell membrane</location>
    </subcellularLocation>
    <subcellularLocation>
        <location evidence="1">Endomembrane system</location>
        <topology evidence="1">Multi-pass membrane protein</topology>
    </subcellularLocation>
</comment>
<feature type="transmembrane region" description="Helical" evidence="10">
    <location>
        <begin position="759"/>
        <end position="778"/>
    </location>
</feature>
<dbReference type="InterPro" id="IPR006121">
    <property type="entry name" value="HMA_dom"/>
</dbReference>
<dbReference type="SUPFAM" id="SSF81665">
    <property type="entry name" value="Calcium ATPase, transmembrane domain M"/>
    <property type="match status" value="1"/>
</dbReference>
<dbReference type="Proteomes" id="UP001597393">
    <property type="component" value="Unassembled WGS sequence"/>
</dbReference>
<evidence type="ECO:0000256" key="8">
    <source>
        <dbReference type="ARBA" id="ARBA00022989"/>
    </source>
</evidence>
<name>A0ABW5NNF1_9SPHI</name>
<feature type="transmembrane region" description="Helical" evidence="10">
    <location>
        <begin position="410"/>
        <end position="432"/>
    </location>
</feature>